<gene>
    <name evidence="1" type="ORF">METZ01_LOCUS398241</name>
</gene>
<protein>
    <submittedName>
        <fullName evidence="1">Uncharacterized protein</fullName>
    </submittedName>
</protein>
<accession>A0A382VFZ3</accession>
<sequence>MKQNSITILRVFFLIFGIQILFGKSPTGALKTASFLEKRGEFENAISIYTGILDDDPKNTQAYRKLKTLYKRLEQYPPLLLLIQEHCNLFPNDLQSYGELGETEFLNKNIKGAEDIWDDLEMRFGNSQNAYRILMYIFSHLSLPEKMETVVKRGRERLQSPALLSLDLANYYKTRRIFDKATDEFLLYYIYNPRQKKMITDRILHMSDEEDALSIIEEKIHIRIEQNELSMGPLAASFYFKIGE</sequence>
<reference evidence="1" key="1">
    <citation type="submission" date="2018-05" db="EMBL/GenBank/DDBJ databases">
        <authorList>
            <person name="Lanie J.A."/>
            <person name="Ng W.-L."/>
            <person name="Kazmierczak K.M."/>
            <person name="Andrzejewski T.M."/>
            <person name="Davidsen T.M."/>
            <person name="Wayne K.J."/>
            <person name="Tettelin H."/>
            <person name="Glass J.I."/>
            <person name="Rusch D."/>
            <person name="Podicherti R."/>
            <person name="Tsui H.-C.T."/>
            <person name="Winkler M.E."/>
        </authorList>
    </citation>
    <scope>NUCLEOTIDE SEQUENCE</scope>
</reference>
<dbReference type="Gene3D" id="1.25.40.10">
    <property type="entry name" value="Tetratricopeptide repeat domain"/>
    <property type="match status" value="1"/>
</dbReference>
<dbReference type="SUPFAM" id="SSF48452">
    <property type="entry name" value="TPR-like"/>
    <property type="match status" value="1"/>
</dbReference>
<organism evidence="1">
    <name type="scientific">marine metagenome</name>
    <dbReference type="NCBI Taxonomy" id="408172"/>
    <lineage>
        <taxon>unclassified sequences</taxon>
        <taxon>metagenomes</taxon>
        <taxon>ecological metagenomes</taxon>
    </lineage>
</organism>
<name>A0A382VFZ3_9ZZZZ</name>
<feature type="non-terminal residue" evidence="1">
    <location>
        <position position="244"/>
    </location>
</feature>
<evidence type="ECO:0000313" key="1">
    <source>
        <dbReference type="EMBL" id="SVD45387.1"/>
    </source>
</evidence>
<dbReference type="EMBL" id="UINC01151653">
    <property type="protein sequence ID" value="SVD45387.1"/>
    <property type="molecule type" value="Genomic_DNA"/>
</dbReference>
<dbReference type="AlphaFoldDB" id="A0A382VFZ3"/>
<dbReference type="InterPro" id="IPR011990">
    <property type="entry name" value="TPR-like_helical_dom_sf"/>
</dbReference>
<proteinExistence type="predicted"/>